<dbReference type="GO" id="GO:0006865">
    <property type="term" value="P:amino acid transport"/>
    <property type="evidence" value="ECO:0007669"/>
    <property type="project" value="UniProtKB-KW"/>
</dbReference>
<comment type="caution">
    <text evidence="20">The sequence shown here is derived from an EMBL/GenBank/DDBJ whole genome shotgun (WGS) entry which is preliminary data.</text>
</comment>
<keyword evidence="9" id="KW-0029">Amino-acid transport</keyword>
<gene>
    <name evidence="20" type="primary">cydC</name>
    <name evidence="20" type="ORF">GCM10009332_15280</name>
</gene>
<evidence type="ECO:0000313" key="20">
    <source>
        <dbReference type="EMBL" id="GGI78813.1"/>
    </source>
</evidence>
<dbReference type="PROSITE" id="PS50929">
    <property type="entry name" value="ABC_TM1F"/>
    <property type="match status" value="1"/>
</dbReference>
<dbReference type="InterPro" id="IPR003593">
    <property type="entry name" value="AAA+_ATPase"/>
</dbReference>
<name>A0A917JQK3_9GAMM</name>
<keyword evidence="6" id="KW-0547">Nucleotide-binding</keyword>
<dbReference type="Proteomes" id="UP000613743">
    <property type="component" value="Unassembled WGS sequence"/>
</dbReference>
<evidence type="ECO:0000256" key="3">
    <source>
        <dbReference type="ARBA" id="ARBA00022475"/>
    </source>
</evidence>
<reference evidence="20" key="2">
    <citation type="submission" date="2020-09" db="EMBL/GenBank/DDBJ databases">
        <authorList>
            <person name="Sun Q."/>
            <person name="Ohkuma M."/>
        </authorList>
    </citation>
    <scope>NUCLEOTIDE SEQUENCE</scope>
    <source>
        <strain evidence="20">JCM 30804</strain>
    </source>
</reference>
<dbReference type="AlphaFoldDB" id="A0A917JQK3"/>
<dbReference type="SUPFAM" id="SSF90123">
    <property type="entry name" value="ABC transporter transmembrane region"/>
    <property type="match status" value="1"/>
</dbReference>
<dbReference type="InterPro" id="IPR036640">
    <property type="entry name" value="ABC1_TM_sf"/>
</dbReference>
<accession>A0A917JQK3</accession>
<dbReference type="NCBIfam" id="NF008364">
    <property type="entry name" value="PRK11160.1"/>
    <property type="match status" value="1"/>
</dbReference>
<keyword evidence="7 20" id="KW-0067">ATP-binding</keyword>
<evidence type="ECO:0000256" key="6">
    <source>
        <dbReference type="ARBA" id="ARBA00022741"/>
    </source>
</evidence>
<reference evidence="20" key="1">
    <citation type="journal article" date="2014" name="Int. J. Syst. Evol. Microbiol.">
        <title>Complete genome sequence of Corynebacterium casei LMG S-19264T (=DSM 44701T), isolated from a smear-ripened cheese.</title>
        <authorList>
            <consortium name="US DOE Joint Genome Institute (JGI-PGF)"/>
            <person name="Walter F."/>
            <person name="Albersmeier A."/>
            <person name="Kalinowski J."/>
            <person name="Ruckert C."/>
        </authorList>
    </citation>
    <scope>NUCLEOTIDE SEQUENCE</scope>
    <source>
        <strain evidence="20">JCM 30804</strain>
    </source>
</reference>
<dbReference type="GO" id="GO:0045454">
    <property type="term" value="P:cell redox homeostasis"/>
    <property type="evidence" value="ECO:0007669"/>
    <property type="project" value="InterPro"/>
</dbReference>
<feature type="domain" description="ABC transmembrane type-1" evidence="19">
    <location>
        <begin position="19"/>
        <end position="308"/>
    </location>
</feature>
<dbReference type="EMBL" id="BMPZ01000003">
    <property type="protein sequence ID" value="GGI78813.1"/>
    <property type="molecule type" value="Genomic_DNA"/>
</dbReference>
<evidence type="ECO:0000256" key="5">
    <source>
        <dbReference type="ARBA" id="ARBA00022692"/>
    </source>
</evidence>
<evidence type="ECO:0000256" key="16">
    <source>
        <dbReference type="ARBA" id="ARBA00071411"/>
    </source>
</evidence>
<proteinExistence type="inferred from homology"/>
<evidence type="ECO:0000256" key="8">
    <source>
        <dbReference type="ARBA" id="ARBA00022967"/>
    </source>
</evidence>
<comment type="catalytic activity">
    <reaction evidence="12">
        <text>glutathione(in) + ATP + H2O = glutathione(out) + ADP + phosphate + H(+)</text>
        <dbReference type="Rhea" id="RHEA:29787"/>
        <dbReference type="ChEBI" id="CHEBI:15377"/>
        <dbReference type="ChEBI" id="CHEBI:15378"/>
        <dbReference type="ChEBI" id="CHEBI:30616"/>
        <dbReference type="ChEBI" id="CHEBI:43474"/>
        <dbReference type="ChEBI" id="CHEBI:57925"/>
        <dbReference type="ChEBI" id="CHEBI:456216"/>
    </reaction>
    <physiologicalReaction direction="left-to-right" evidence="12">
        <dbReference type="Rhea" id="RHEA:29788"/>
    </physiologicalReaction>
</comment>
<dbReference type="FunFam" id="1.20.1560.10:FF:000060">
    <property type="entry name" value="Cysteine/glutathione ABC transporter ATP-binding protein/permease CydC"/>
    <property type="match status" value="1"/>
</dbReference>
<dbReference type="GO" id="GO:0005886">
    <property type="term" value="C:plasma membrane"/>
    <property type="evidence" value="ECO:0007669"/>
    <property type="project" value="UniProtKB-SubCell"/>
</dbReference>
<dbReference type="CDD" id="cd18585">
    <property type="entry name" value="ABC_6TM_CydC"/>
    <property type="match status" value="1"/>
</dbReference>
<keyword evidence="3" id="KW-1003">Cell membrane</keyword>
<keyword evidence="5 17" id="KW-0812">Transmembrane</keyword>
<comment type="similarity">
    <text evidence="14">Belongs to the ABC transporter superfamily. Cysteine exporter (TC 3.A.1.129.1) family.</text>
</comment>
<feature type="transmembrane region" description="Helical" evidence="17">
    <location>
        <begin position="245"/>
        <end position="269"/>
    </location>
</feature>
<dbReference type="GO" id="GO:0034775">
    <property type="term" value="P:glutathione transmembrane transport"/>
    <property type="evidence" value="ECO:0007669"/>
    <property type="project" value="InterPro"/>
</dbReference>
<dbReference type="GO" id="GO:0015421">
    <property type="term" value="F:ABC-type oligopeptide transporter activity"/>
    <property type="evidence" value="ECO:0007669"/>
    <property type="project" value="TreeGrafter"/>
</dbReference>
<evidence type="ECO:0000256" key="4">
    <source>
        <dbReference type="ARBA" id="ARBA00022519"/>
    </source>
</evidence>
<evidence type="ECO:0000256" key="1">
    <source>
        <dbReference type="ARBA" id="ARBA00004429"/>
    </source>
</evidence>
<evidence type="ECO:0000259" key="19">
    <source>
        <dbReference type="PROSITE" id="PS50929"/>
    </source>
</evidence>
<keyword evidence="2" id="KW-0813">Transport</keyword>
<dbReference type="InterPro" id="IPR011527">
    <property type="entry name" value="ABC1_TM_dom"/>
</dbReference>
<evidence type="ECO:0000313" key="21">
    <source>
        <dbReference type="Proteomes" id="UP000613743"/>
    </source>
</evidence>
<dbReference type="GO" id="GO:0005524">
    <property type="term" value="F:ATP binding"/>
    <property type="evidence" value="ECO:0007669"/>
    <property type="project" value="UniProtKB-KW"/>
</dbReference>
<dbReference type="NCBIfam" id="TIGR02868">
    <property type="entry name" value="CydC"/>
    <property type="match status" value="1"/>
</dbReference>
<evidence type="ECO:0000259" key="18">
    <source>
        <dbReference type="PROSITE" id="PS50893"/>
    </source>
</evidence>
<feature type="transmembrane region" description="Helical" evidence="17">
    <location>
        <begin position="163"/>
        <end position="183"/>
    </location>
</feature>
<evidence type="ECO:0000256" key="15">
    <source>
        <dbReference type="ARBA" id="ARBA00063833"/>
    </source>
</evidence>
<dbReference type="InterPro" id="IPR003439">
    <property type="entry name" value="ABC_transporter-like_ATP-bd"/>
</dbReference>
<dbReference type="PANTHER" id="PTHR43394">
    <property type="entry name" value="ATP-DEPENDENT PERMEASE MDL1, MITOCHONDRIAL"/>
    <property type="match status" value="1"/>
</dbReference>
<dbReference type="Pfam" id="PF00664">
    <property type="entry name" value="ABC_membrane"/>
    <property type="match status" value="1"/>
</dbReference>
<dbReference type="SMART" id="SM00382">
    <property type="entry name" value="AAA"/>
    <property type="match status" value="1"/>
</dbReference>
<comment type="catalytic activity">
    <reaction evidence="13">
        <text>L-cysteine(in) + ATP + H2O = L-cysteine(out) + ADP + phosphate + H(+)</text>
        <dbReference type="Rhea" id="RHEA:29783"/>
        <dbReference type="ChEBI" id="CHEBI:15377"/>
        <dbReference type="ChEBI" id="CHEBI:15378"/>
        <dbReference type="ChEBI" id="CHEBI:30616"/>
        <dbReference type="ChEBI" id="CHEBI:35235"/>
        <dbReference type="ChEBI" id="CHEBI:43474"/>
        <dbReference type="ChEBI" id="CHEBI:456216"/>
    </reaction>
    <physiologicalReaction direction="left-to-right" evidence="13">
        <dbReference type="Rhea" id="RHEA:29784"/>
    </physiologicalReaction>
</comment>
<evidence type="ECO:0000256" key="10">
    <source>
        <dbReference type="ARBA" id="ARBA00022989"/>
    </source>
</evidence>
<dbReference type="Gene3D" id="1.20.1560.10">
    <property type="entry name" value="ABC transporter type 1, transmembrane domain"/>
    <property type="match status" value="1"/>
</dbReference>
<dbReference type="InterPro" id="IPR027417">
    <property type="entry name" value="P-loop_NTPase"/>
</dbReference>
<evidence type="ECO:0000256" key="13">
    <source>
        <dbReference type="ARBA" id="ARBA00051241"/>
    </source>
</evidence>
<keyword evidence="11 17" id="KW-0472">Membrane</keyword>
<keyword evidence="8" id="KW-1278">Translocase</keyword>
<feature type="transmembrane region" description="Helical" evidence="17">
    <location>
        <begin position="281"/>
        <end position="303"/>
    </location>
</feature>
<dbReference type="Gene3D" id="3.40.50.300">
    <property type="entry name" value="P-loop containing nucleotide triphosphate hydrolases"/>
    <property type="match status" value="1"/>
</dbReference>
<comment type="subunit">
    <text evidence="15">Forms a heterodimer with CydD.</text>
</comment>
<evidence type="ECO:0000256" key="2">
    <source>
        <dbReference type="ARBA" id="ARBA00022448"/>
    </source>
</evidence>
<dbReference type="RefSeq" id="WP_188919511.1">
    <property type="nucleotide sequence ID" value="NZ_BMPZ01000003.1"/>
</dbReference>
<dbReference type="PROSITE" id="PS50893">
    <property type="entry name" value="ABC_TRANSPORTER_2"/>
    <property type="match status" value="1"/>
</dbReference>
<organism evidence="20 21">
    <name type="scientific">Shewanella gelidii</name>
    <dbReference type="NCBI Taxonomy" id="1642821"/>
    <lineage>
        <taxon>Bacteria</taxon>
        <taxon>Pseudomonadati</taxon>
        <taxon>Pseudomonadota</taxon>
        <taxon>Gammaproteobacteria</taxon>
        <taxon>Alteromonadales</taxon>
        <taxon>Shewanellaceae</taxon>
        <taxon>Shewanella</taxon>
    </lineage>
</organism>
<evidence type="ECO:0000256" key="12">
    <source>
        <dbReference type="ARBA" id="ARBA00050301"/>
    </source>
</evidence>
<dbReference type="Pfam" id="PF00005">
    <property type="entry name" value="ABC_tran"/>
    <property type="match status" value="1"/>
</dbReference>
<keyword evidence="4" id="KW-0997">Cell inner membrane</keyword>
<evidence type="ECO:0000256" key="9">
    <source>
        <dbReference type="ARBA" id="ARBA00022970"/>
    </source>
</evidence>
<dbReference type="InterPro" id="IPR017871">
    <property type="entry name" value="ABC_transporter-like_CS"/>
</dbReference>
<evidence type="ECO:0000256" key="17">
    <source>
        <dbReference type="SAM" id="Phobius"/>
    </source>
</evidence>
<keyword evidence="21" id="KW-1185">Reference proteome</keyword>
<evidence type="ECO:0000256" key="7">
    <source>
        <dbReference type="ARBA" id="ARBA00022840"/>
    </source>
</evidence>
<comment type="subcellular location">
    <subcellularLocation>
        <location evidence="1">Cell inner membrane</location>
        <topology evidence="1">Multi-pass membrane protein</topology>
    </subcellularLocation>
</comment>
<evidence type="ECO:0000256" key="11">
    <source>
        <dbReference type="ARBA" id="ARBA00023136"/>
    </source>
</evidence>
<keyword evidence="10 17" id="KW-1133">Transmembrane helix</keyword>
<protein>
    <recommendedName>
        <fullName evidence="16">Glutathione/L-cysteine transport system ATP-binding/permease protein CydC</fullName>
    </recommendedName>
</protein>
<sequence>MKSLLPFLKLFKKQWFMMLLGLILSFITLAAGIGLLSLSGWFLSASAVAGLSVATAQAFNFFTPAGGVRFLSIARTASRYGERLATHEATFRLLTDLRRWSWRRILPLSAGNLQQMRQADILNRLVADIDTLDHLYLRLITPMLVSGVMLVGLYLFIAWFDPVLAISLCGLLLLAWLGLPVIFYRLGLQPGRQQVEAKRHYRVMLLEMIQGLAELSLFNAVPLYREKLRQSELSMLQSQRAMAKIAGLSQAALLLINGFAVALILYLASAGVGEHTQPGPLLALVVFATMASIEMMMPVAGAFSHLSSCIQAAERVNEIVEQRPHICFPDSEQNLAQDASIELANVAFSYVPHRPVLKHFDLRIGSGQHVALLGETGCGKSSVLSLMSRQWQAQQGQLSIGGHNVADYTEPQLRQMMTVVSQRVYIFSGSLRNNLKMALPPGKAVDDLQLMLVLQQVGLDNLLDAEKPLDQLVGEGGRSLSGGEQRRIGVARALLRDAPILLLDEPTEGLDKQTEREVMSLLLNFAQGKTLLMISHRLLAMANMDVIHLMADGKIRVSGTHEQLLESDTVYAKLQRRPQI</sequence>
<feature type="transmembrane region" description="Helical" evidence="17">
    <location>
        <begin position="135"/>
        <end position="156"/>
    </location>
</feature>
<dbReference type="GO" id="GO:0016887">
    <property type="term" value="F:ATP hydrolysis activity"/>
    <property type="evidence" value="ECO:0007669"/>
    <property type="project" value="InterPro"/>
</dbReference>
<dbReference type="PROSITE" id="PS00211">
    <property type="entry name" value="ABC_TRANSPORTER_1"/>
    <property type="match status" value="1"/>
</dbReference>
<dbReference type="InterPro" id="IPR014223">
    <property type="entry name" value="ABC_CydC/D"/>
</dbReference>
<dbReference type="SUPFAM" id="SSF52540">
    <property type="entry name" value="P-loop containing nucleoside triphosphate hydrolases"/>
    <property type="match status" value="1"/>
</dbReference>
<feature type="domain" description="ABC transporter" evidence="18">
    <location>
        <begin position="341"/>
        <end position="577"/>
    </location>
</feature>
<dbReference type="InterPro" id="IPR039421">
    <property type="entry name" value="Type_1_exporter"/>
</dbReference>
<dbReference type="PANTHER" id="PTHR43394:SF1">
    <property type="entry name" value="ATP-BINDING CASSETTE SUB-FAMILY B MEMBER 10, MITOCHONDRIAL"/>
    <property type="match status" value="1"/>
</dbReference>
<evidence type="ECO:0000256" key="14">
    <source>
        <dbReference type="ARBA" id="ARBA00061534"/>
    </source>
</evidence>